<name>A0A2R6WSY9_MARPO</name>
<keyword evidence="3" id="KW-1185">Reference proteome</keyword>
<evidence type="ECO:0000259" key="1">
    <source>
        <dbReference type="Pfam" id="PF14291"/>
    </source>
</evidence>
<gene>
    <name evidence="2" type="ORF">MARPO_0060s0058</name>
</gene>
<dbReference type="OrthoDB" id="1931608at2759"/>
<feature type="domain" description="DUF4371" evidence="1">
    <location>
        <begin position="37"/>
        <end position="107"/>
    </location>
</feature>
<dbReference type="PANTHER" id="PTHR45749:SF37">
    <property type="entry name" value="OS05G0311600 PROTEIN"/>
    <property type="match status" value="1"/>
</dbReference>
<organism evidence="2 3">
    <name type="scientific">Marchantia polymorpha</name>
    <name type="common">Common liverwort</name>
    <name type="synonym">Marchantia aquatica</name>
    <dbReference type="NCBI Taxonomy" id="3197"/>
    <lineage>
        <taxon>Eukaryota</taxon>
        <taxon>Viridiplantae</taxon>
        <taxon>Streptophyta</taxon>
        <taxon>Embryophyta</taxon>
        <taxon>Marchantiophyta</taxon>
        <taxon>Marchantiopsida</taxon>
        <taxon>Marchantiidae</taxon>
        <taxon>Marchantiales</taxon>
        <taxon>Marchantiaceae</taxon>
        <taxon>Marchantia</taxon>
    </lineage>
</organism>
<dbReference type="Proteomes" id="UP000244005">
    <property type="component" value="Unassembled WGS sequence"/>
</dbReference>
<evidence type="ECO:0000313" key="2">
    <source>
        <dbReference type="EMBL" id="PTQ36972.1"/>
    </source>
</evidence>
<dbReference type="AlphaFoldDB" id="A0A2R6WSY9"/>
<reference evidence="3" key="1">
    <citation type="journal article" date="2017" name="Cell">
        <title>Insights into land plant evolution garnered from the Marchantia polymorpha genome.</title>
        <authorList>
            <person name="Bowman J.L."/>
            <person name="Kohchi T."/>
            <person name="Yamato K.T."/>
            <person name="Jenkins J."/>
            <person name="Shu S."/>
            <person name="Ishizaki K."/>
            <person name="Yamaoka S."/>
            <person name="Nishihama R."/>
            <person name="Nakamura Y."/>
            <person name="Berger F."/>
            <person name="Adam C."/>
            <person name="Aki S.S."/>
            <person name="Althoff F."/>
            <person name="Araki T."/>
            <person name="Arteaga-Vazquez M.A."/>
            <person name="Balasubrmanian S."/>
            <person name="Barry K."/>
            <person name="Bauer D."/>
            <person name="Boehm C.R."/>
            <person name="Briginshaw L."/>
            <person name="Caballero-Perez J."/>
            <person name="Catarino B."/>
            <person name="Chen F."/>
            <person name="Chiyoda S."/>
            <person name="Chovatia M."/>
            <person name="Davies K.M."/>
            <person name="Delmans M."/>
            <person name="Demura T."/>
            <person name="Dierschke T."/>
            <person name="Dolan L."/>
            <person name="Dorantes-Acosta A.E."/>
            <person name="Eklund D.M."/>
            <person name="Florent S.N."/>
            <person name="Flores-Sandoval E."/>
            <person name="Fujiyama A."/>
            <person name="Fukuzawa H."/>
            <person name="Galik B."/>
            <person name="Grimanelli D."/>
            <person name="Grimwood J."/>
            <person name="Grossniklaus U."/>
            <person name="Hamada T."/>
            <person name="Haseloff J."/>
            <person name="Hetherington A.J."/>
            <person name="Higo A."/>
            <person name="Hirakawa Y."/>
            <person name="Hundley H.N."/>
            <person name="Ikeda Y."/>
            <person name="Inoue K."/>
            <person name="Inoue S.I."/>
            <person name="Ishida S."/>
            <person name="Jia Q."/>
            <person name="Kakita M."/>
            <person name="Kanazawa T."/>
            <person name="Kawai Y."/>
            <person name="Kawashima T."/>
            <person name="Kennedy M."/>
            <person name="Kinose K."/>
            <person name="Kinoshita T."/>
            <person name="Kohara Y."/>
            <person name="Koide E."/>
            <person name="Komatsu K."/>
            <person name="Kopischke S."/>
            <person name="Kubo M."/>
            <person name="Kyozuka J."/>
            <person name="Lagercrantz U."/>
            <person name="Lin S.S."/>
            <person name="Lindquist E."/>
            <person name="Lipzen A.M."/>
            <person name="Lu C.W."/>
            <person name="De Luna E."/>
            <person name="Martienssen R.A."/>
            <person name="Minamino N."/>
            <person name="Mizutani M."/>
            <person name="Mizutani M."/>
            <person name="Mochizuki N."/>
            <person name="Monte I."/>
            <person name="Mosher R."/>
            <person name="Nagasaki H."/>
            <person name="Nakagami H."/>
            <person name="Naramoto S."/>
            <person name="Nishitani K."/>
            <person name="Ohtani M."/>
            <person name="Okamoto T."/>
            <person name="Okumura M."/>
            <person name="Phillips J."/>
            <person name="Pollak B."/>
            <person name="Reinders A."/>
            <person name="Rovekamp M."/>
            <person name="Sano R."/>
            <person name="Sawa S."/>
            <person name="Schmid M.W."/>
            <person name="Shirakawa M."/>
            <person name="Solano R."/>
            <person name="Spunde A."/>
            <person name="Suetsugu N."/>
            <person name="Sugano S."/>
            <person name="Sugiyama A."/>
            <person name="Sun R."/>
            <person name="Suzuki Y."/>
            <person name="Takenaka M."/>
            <person name="Takezawa D."/>
            <person name="Tomogane H."/>
            <person name="Tsuzuki M."/>
            <person name="Ueda T."/>
            <person name="Umeda M."/>
            <person name="Ward J.M."/>
            <person name="Watanabe Y."/>
            <person name="Yazaki K."/>
            <person name="Yokoyama R."/>
            <person name="Yoshitake Y."/>
            <person name="Yotsui I."/>
            <person name="Zachgo S."/>
            <person name="Schmutz J."/>
        </authorList>
    </citation>
    <scope>NUCLEOTIDE SEQUENCE [LARGE SCALE GENOMIC DNA]</scope>
    <source>
        <strain evidence="3">Tak-1</strain>
    </source>
</reference>
<dbReference type="InterPro" id="IPR025398">
    <property type="entry name" value="DUF4371"/>
</dbReference>
<protein>
    <recommendedName>
        <fullName evidence="1">DUF4371 domain-containing protein</fullName>
    </recommendedName>
</protein>
<accession>A0A2R6WSY9</accession>
<sequence>MQCIAFLVIYMRRIHKLQDNLSAKLLTLLNQHSVDYQCVCLDRARNNLTMTSSDIQNDILRAMASCVREHIVKQIGDSFFRLLIDKARDESKKEQMYLVLRFVDSSGPHDLSLFRVRVQGYDRAYNMRGDIKGLKTMIQREKPSEYYVHYFAHRLQLALISTTKNHIKTKWKTHFVSVCRVLDLYDLVVKVLEIIVEDATVTHSKAETSRLFLVLILPVSDVSTRRSLSTLKIVKMRLRNKMEDEYLAHAISLFVERKLAQGITTDVFIEKFQALSTRHLQLD</sequence>
<evidence type="ECO:0000313" key="3">
    <source>
        <dbReference type="Proteomes" id="UP000244005"/>
    </source>
</evidence>
<dbReference type="PANTHER" id="PTHR45749">
    <property type="match status" value="1"/>
</dbReference>
<dbReference type="EMBL" id="KZ772732">
    <property type="protein sequence ID" value="PTQ36972.1"/>
    <property type="molecule type" value="Genomic_DNA"/>
</dbReference>
<proteinExistence type="predicted"/>
<dbReference type="Gramene" id="Mp6g08630.1">
    <property type="protein sequence ID" value="Mp6g08630.1.cds"/>
    <property type="gene ID" value="Mp6g08630"/>
</dbReference>
<dbReference type="Pfam" id="PF14291">
    <property type="entry name" value="DUF4371"/>
    <property type="match status" value="1"/>
</dbReference>